<accession>A0ABN3Q657</accession>
<dbReference type="SUPFAM" id="SSF53335">
    <property type="entry name" value="S-adenosyl-L-methionine-dependent methyltransferases"/>
    <property type="match status" value="1"/>
</dbReference>
<evidence type="ECO:0008006" key="3">
    <source>
        <dbReference type="Google" id="ProtNLM"/>
    </source>
</evidence>
<gene>
    <name evidence="1" type="ORF">GCM10009863_34260</name>
</gene>
<keyword evidence="2" id="KW-1185">Reference proteome</keyword>
<organism evidence="1 2">
    <name type="scientific">Streptomyces axinellae</name>
    <dbReference type="NCBI Taxonomy" id="552788"/>
    <lineage>
        <taxon>Bacteria</taxon>
        <taxon>Bacillati</taxon>
        <taxon>Actinomycetota</taxon>
        <taxon>Actinomycetes</taxon>
        <taxon>Kitasatosporales</taxon>
        <taxon>Streptomycetaceae</taxon>
        <taxon>Streptomyces</taxon>
    </lineage>
</organism>
<proteinExistence type="predicted"/>
<dbReference type="InterPro" id="IPR029063">
    <property type="entry name" value="SAM-dependent_MTases_sf"/>
</dbReference>
<name>A0ABN3Q657_9ACTN</name>
<evidence type="ECO:0000313" key="2">
    <source>
        <dbReference type="Proteomes" id="UP001501447"/>
    </source>
</evidence>
<dbReference type="InterPro" id="IPR006764">
    <property type="entry name" value="SAM_dep_MeTrfase_SAV2177_type"/>
</dbReference>
<evidence type="ECO:0000313" key="1">
    <source>
        <dbReference type="EMBL" id="GAA2617505.1"/>
    </source>
</evidence>
<protein>
    <recommendedName>
        <fullName evidence="3">SAM-dependent methyltransferase</fullName>
    </recommendedName>
</protein>
<dbReference type="Pfam" id="PF04672">
    <property type="entry name" value="Methyltransf_19"/>
    <property type="match status" value="1"/>
</dbReference>
<dbReference type="Proteomes" id="UP001501447">
    <property type="component" value="Unassembled WGS sequence"/>
</dbReference>
<sequence>MVQEKAPHSRVVYVDNDPSVLLRARALLTSTPQGRTEYIDADMHDPHLVLNSPTLREVFDLSQPVAVTVIAMLQYVQDATGLIRKLTAALAPGSYVALTTATADTAPKQVTEMARVFAEHGTRMHLRTRTEVTALLTDAGLEILEPGVVLMHRWRPDEGSTDIPDEHVNMYAAVARLPEA</sequence>
<dbReference type="Gene3D" id="3.40.50.150">
    <property type="entry name" value="Vaccinia Virus protein VP39"/>
    <property type="match status" value="1"/>
</dbReference>
<reference evidence="1 2" key="1">
    <citation type="journal article" date="2019" name="Int. J. Syst. Evol. Microbiol.">
        <title>The Global Catalogue of Microorganisms (GCM) 10K type strain sequencing project: providing services to taxonomists for standard genome sequencing and annotation.</title>
        <authorList>
            <consortium name="The Broad Institute Genomics Platform"/>
            <consortium name="The Broad Institute Genome Sequencing Center for Infectious Disease"/>
            <person name="Wu L."/>
            <person name="Ma J."/>
        </authorList>
    </citation>
    <scope>NUCLEOTIDE SEQUENCE [LARGE SCALE GENOMIC DNA]</scope>
    <source>
        <strain evidence="1 2">JCM 16373</strain>
    </source>
</reference>
<comment type="caution">
    <text evidence="1">The sequence shown here is derived from an EMBL/GenBank/DDBJ whole genome shotgun (WGS) entry which is preliminary data.</text>
</comment>
<dbReference type="EMBL" id="BAAARJ010000010">
    <property type="protein sequence ID" value="GAA2617505.1"/>
    <property type="molecule type" value="Genomic_DNA"/>
</dbReference>